<dbReference type="InterPro" id="IPR010827">
    <property type="entry name" value="BamA/TamA_POTRA"/>
</dbReference>
<evidence type="ECO:0000256" key="7">
    <source>
        <dbReference type="ARBA" id="ARBA00023237"/>
    </source>
</evidence>
<dbReference type="InterPro" id="IPR023707">
    <property type="entry name" value="OM_assembly_BamA"/>
</dbReference>
<comment type="subcellular location">
    <subcellularLocation>
        <location evidence="1">Membrane</location>
    </subcellularLocation>
</comment>
<dbReference type="PANTHER" id="PTHR12815">
    <property type="entry name" value="SORTING AND ASSEMBLY MACHINERY SAMM50 PROTEIN FAMILY MEMBER"/>
    <property type="match status" value="1"/>
</dbReference>
<reference evidence="11 12" key="2">
    <citation type="journal article" date="2015" name="Biomed. Res. Int.">
        <title>Effects of Arsenite Resistance on the Growth and Functional Gene Expression of Leptospirillum ferriphilum and Acidithiobacillus thiooxidans in Pure Culture and Coculture.</title>
        <authorList>
            <person name="Jiang H."/>
            <person name="Liang Y."/>
            <person name="Yin H."/>
            <person name="Xiao Y."/>
            <person name="Guo X."/>
            <person name="Xu Y."/>
            <person name="Hu Q."/>
            <person name="Liu H."/>
            <person name="Liu X."/>
        </authorList>
    </citation>
    <scope>NUCLEOTIDE SEQUENCE [LARGE SCALE GENOMIC DNA]</scope>
    <source>
        <strain evidence="11 12">YSK</strain>
    </source>
</reference>
<feature type="domain" description="POTRA" evidence="10">
    <location>
        <begin position="363"/>
        <end position="435"/>
    </location>
</feature>
<dbReference type="NCBIfam" id="TIGR03303">
    <property type="entry name" value="OM_YaeT"/>
    <property type="match status" value="1"/>
</dbReference>
<dbReference type="Proteomes" id="UP000027059">
    <property type="component" value="Chromosome"/>
</dbReference>
<evidence type="ECO:0000259" key="10">
    <source>
        <dbReference type="PROSITE" id="PS51779"/>
    </source>
</evidence>
<keyword evidence="3" id="KW-0812">Transmembrane</keyword>
<dbReference type="PROSITE" id="PS51779">
    <property type="entry name" value="POTRA"/>
    <property type="match status" value="4"/>
</dbReference>
<dbReference type="Pfam" id="PF01103">
    <property type="entry name" value="Omp85"/>
    <property type="match status" value="1"/>
</dbReference>
<keyword evidence="12" id="KW-1185">Reference proteome</keyword>
<evidence type="ECO:0000313" key="11">
    <source>
        <dbReference type="EMBL" id="AIA30465.1"/>
    </source>
</evidence>
<feature type="domain" description="POTRA" evidence="10">
    <location>
        <begin position="110"/>
        <end position="187"/>
    </location>
</feature>
<dbReference type="InterPro" id="IPR039910">
    <property type="entry name" value="D15-like"/>
</dbReference>
<name>A0A059XTR0_9BACT</name>
<accession>A0A059XTR0</accession>
<keyword evidence="7" id="KW-0998">Cell outer membrane</keyword>
<evidence type="ECO:0000256" key="4">
    <source>
        <dbReference type="ARBA" id="ARBA00022729"/>
    </source>
</evidence>
<dbReference type="InterPro" id="IPR034746">
    <property type="entry name" value="POTRA"/>
</dbReference>
<dbReference type="EMBL" id="CP007243">
    <property type="protein sequence ID" value="AIA30465.1"/>
    <property type="molecule type" value="Genomic_DNA"/>
</dbReference>
<evidence type="ECO:0000256" key="5">
    <source>
        <dbReference type="ARBA" id="ARBA00022737"/>
    </source>
</evidence>
<evidence type="ECO:0000256" key="3">
    <source>
        <dbReference type="ARBA" id="ARBA00022692"/>
    </source>
</evidence>
<keyword evidence="6" id="KW-0472">Membrane</keyword>
<dbReference type="KEGG" id="lfp:Y981_05865"/>
<feature type="signal peptide" evidence="9">
    <location>
        <begin position="1"/>
        <end position="30"/>
    </location>
</feature>
<feature type="domain" description="POTRA" evidence="10">
    <location>
        <begin position="282"/>
        <end position="360"/>
    </location>
</feature>
<dbReference type="Pfam" id="PF07244">
    <property type="entry name" value="POTRA"/>
    <property type="match status" value="5"/>
</dbReference>
<dbReference type="Gene3D" id="2.40.160.50">
    <property type="entry name" value="membrane protein fhac: a member of the omp85/tpsb transporter family"/>
    <property type="match status" value="1"/>
</dbReference>
<dbReference type="Gene3D" id="3.10.20.310">
    <property type="entry name" value="membrane protein fhac"/>
    <property type="match status" value="5"/>
</dbReference>
<proteinExistence type="predicted"/>
<dbReference type="PIRSF" id="PIRSF006076">
    <property type="entry name" value="OM_assembly_OMP85"/>
    <property type="match status" value="1"/>
</dbReference>
<protein>
    <recommendedName>
        <fullName evidence="8">Outer membrane protein assembly factor BamA</fullName>
    </recommendedName>
</protein>
<feature type="chain" id="PRO_5001581823" description="Outer membrane protein assembly factor BamA" evidence="9">
    <location>
        <begin position="31"/>
        <end position="781"/>
    </location>
</feature>
<dbReference type="AlphaFoldDB" id="A0A059XTR0"/>
<dbReference type="PANTHER" id="PTHR12815:SF47">
    <property type="entry name" value="TRANSLOCATION AND ASSEMBLY MODULE SUBUNIT TAMA"/>
    <property type="match status" value="1"/>
</dbReference>
<keyword evidence="4 9" id="KW-0732">Signal</keyword>
<dbReference type="HOGENOM" id="CLU_007664_1_1_0"/>
<evidence type="ECO:0000256" key="1">
    <source>
        <dbReference type="ARBA" id="ARBA00004370"/>
    </source>
</evidence>
<evidence type="ECO:0000256" key="2">
    <source>
        <dbReference type="ARBA" id="ARBA00022452"/>
    </source>
</evidence>
<evidence type="ECO:0000256" key="9">
    <source>
        <dbReference type="SAM" id="SignalP"/>
    </source>
</evidence>
<evidence type="ECO:0000256" key="6">
    <source>
        <dbReference type="ARBA" id="ARBA00023136"/>
    </source>
</evidence>
<feature type="domain" description="POTRA" evidence="10">
    <location>
        <begin position="38"/>
        <end position="109"/>
    </location>
</feature>
<evidence type="ECO:0000313" key="12">
    <source>
        <dbReference type="Proteomes" id="UP000027059"/>
    </source>
</evidence>
<keyword evidence="5" id="KW-0677">Repeat</keyword>
<gene>
    <name evidence="11" type="ORF">Y981_05865</name>
</gene>
<dbReference type="GO" id="GO:0071709">
    <property type="term" value="P:membrane assembly"/>
    <property type="evidence" value="ECO:0007669"/>
    <property type="project" value="InterPro"/>
</dbReference>
<sequence length="781" mass="87660">MNNRNAFVFLLTFFLVGVTGLVFFPSCSWAATDSNDAIIVKKIVFEGNRRIDISTIRDKVHTHVGDIYSDSSVRADLKNLYVTGYFSQIRIYAEGYEGGIKLIYVLTERPTIEKISFVGNSAKSSSDLRKKLTLLPASFYDGNQVHENVERIKAVYRKAGYYNSQVIPLLKRLGRKKVQLIFLIREGGQTKIREVDFSGNRKFPSTILQKQIKTKPYFWLTSWWTDAGIYKKTEVAKDIDRLRNFYLNHGYINVGIGQPKISFFNHKKSMRVTFPIQEGKQFRIGSVNVTGNKLFSRKRLMKEIKMKPPKVFSRKLLQQDITTLTKLYGHKGYAFAIVTPQVVPDLDKRTVALTYSVTEGGLVHIRRINIAGNELTRDKVIRRVLGVQESDIMDTSALQDSYRNLQNLGFFSNVQIVPQQVGKNLVDLNVKVKEKPTGTFSLGGGYSTLFGVMGMATIAQNNIFGTGDSVSLSGELGGFITMYSLTITDPWFMDTPTAASLSFFDTFMDYFTYWNSAIGGSVTLTRRFGYYFSTSLSWLLESEQIFLVAPTVQQVQQAPILAPFIQQVGYWTQTGPSIGISYDRRDNYMNPHSGYHLWGNLGVYGGTFGGDTSFYSATGNGTLYLPVTQRTTLSFHVAIGDEEPLGPDGFIPVWDRFYVGGIYSNRGYNFGFAGPMPFGYLVGGNKELIFNMDYTWPIFPKFGFYGDVFFDDSGEYLPGQPITLSGFAWPATGFGIMWNSPMGPLTLDLGWPLVNNAQMQAFPGNYPGPVVNFEMGSLYGG</sequence>
<reference evidence="12" key="1">
    <citation type="submission" date="2014-02" db="EMBL/GenBank/DDBJ databases">
        <title>Complete genome sequence and comparative genomic analysis of the nitrogen-fixing bacterium Leptospirillum ferriphilum YSK.</title>
        <authorList>
            <person name="Guo X."/>
            <person name="Yin H."/>
            <person name="Liang Y."/>
            <person name="Hu Q."/>
            <person name="Ma L."/>
            <person name="Xiao Y."/>
            <person name="Zhang X."/>
            <person name="Qiu G."/>
            <person name="Liu X."/>
        </authorList>
    </citation>
    <scope>NUCLEOTIDE SEQUENCE [LARGE SCALE GENOMIC DNA]</scope>
    <source>
        <strain evidence="12">YSK</strain>
    </source>
</reference>
<dbReference type="InterPro" id="IPR000184">
    <property type="entry name" value="Bac_surfAg_D15"/>
</dbReference>
<organism evidence="11 12">
    <name type="scientific">Leptospirillum ferriphilum YSK</name>
    <dbReference type="NCBI Taxonomy" id="1441628"/>
    <lineage>
        <taxon>Bacteria</taxon>
        <taxon>Pseudomonadati</taxon>
        <taxon>Nitrospirota</taxon>
        <taxon>Nitrospiria</taxon>
        <taxon>Nitrospirales</taxon>
        <taxon>Nitrospiraceae</taxon>
        <taxon>Leptospirillum</taxon>
    </lineage>
</organism>
<evidence type="ECO:0000256" key="8">
    <source>
        <dbReference type="NCBIfam" id="TIGR03303"/>
    </source>
</evidence>
<keyword evidence="2" id="KW-1134">Transmembrane beta strand</keyword>
<dbReference type="GO" id="GO:0009279">
    <property type="term" value="C:cell outer membrane"/>
    <property type="evidence" value="ECO:0007669"/>
    <property type="project" value="UniProtKB-UniRule"/>
</dbReference>